<reference evidence="3" key="1">
    <citation type="journal article" date="2016" name="Nat. Genet.">
        <title>The genome sequences of Arachis duranensis and Arachis ipaensis, the diploid ancestors of cultivated peanut.</title>
        <authorList>
            <person name="Bertioli D.J."/>
            <person name="Cannon S.B."/>
            <person name="Froenicke L."/>
            <person name="Huang G."/>
            <person name="Farmer A.D."/>
            <person name="Cannon E.K."/>
            <person name="Liu X."/>
            <person name="Gao D."/>
            <person name="Clevenger J."/>
            <person name="Dash S."/>
            <person name="Ren L."/>
            <person name="Moretzsohn M.C."/>
            <person name="Shirasawa K."/>
            <person name="Huang W."/>
            <person name="Vidigal B."/>
            <person name="Abernathy B."/>
            <person name="Chu Y."/>
            <person name="Niederhuth C.E."/>
            <person name="Umale P."/>
            <person name="Araujo A.C."/>
            <person name="Kozik A."/>
            <person name="Kim K.D."/>
            <person name="Burow M.D."/>
            <person name="Varshney R.K."/>
            <person name="Wang X."/>
            <person name="Zhang X."/>
            <person name="Barkley N."/>
            <person name="Guimaraes P.M."/>
            <person name="Isobe S."/>
            <person name="Guo B."/>
            <person name="Liao B."/>
            <person name="Stalker H.T."/>
            <person name="Schmitz R.J."/>
            <person name="Scheffler B.E."/>
            <person name="Leal-Bertioli S.C."/>
            <person name="Xun X."/>
            <person name="Jackson S.A."/>
            <person name="Michelmore R."/>
            <person name="Ozias-Akins P."/>
        </authorList>
    </citation>
    <scope>NUCLEOTIDE SEQUENCE [LARGE SCALE GENOMIC DNA]</scope>
    <source>
        <strain evidence="3">cv. V14167</strain>
    </source>
</reference>
<dbReference type="GO" id="GO:0035556">
    <property type="term" value="P:intracellular signal transduction"/>
    <property type="evidence" value="ECO:0007669"/>
    <property type="project" value="TreeGrafter"/>
</dbReference>
<dbReference type="Proteomes" id="UP000515211">
    <property type="component" value="Chromosome 8"/>
</dbReference>
<dbReference type="InterPro" id="IPR013878">
    <property type="entry name" value="Mo25"/>
</dbReference>
<dbReference type="RefSeq" id="XP_052109190.1">
    <property type="nucleotide sequence ID" value="XM_052253230.1"/>
</dbReference>
<dbReference type="GeneID" id="107460550"/>
<dbReference type="PANTHER" id="PTHR10182">
    <property type="entry name" value="CALCIUM-BINDING PROTEIN 39-RELATED"/>
    <property type="match status" value="1"/>
</dbReference>
<evidence type="ECO:0000313" key="4">
    <source>
        <dbReference type="RefSeq" id="XP_052109190.1"/>
    </source>
</evidence>
<evidence type="ECO:0000256" key="1">
    <source>
        <dbReference type="ARBA" id="ARBA00011012"/>
    </source>
</evidence>
<feature type="compositionally biased region" description="Basic residues" evidence="2">
    <location>
        <begin position="9"/>
        <end position="21"/>
    </location>
</feature>
<dbReference type="GO" id="GO:0043539">
    <property type="term" value="F:protein serine/threonine kinase activator activity"/>
    <property type="evidence" value="ECO:0007669"/>
    <property type="project" value="TreeGrafter"/>
</dbReference>
<evidence type="ECO:0000256" key="2">
    <source>
        <dbReference type="SAM" id="MobiDB-lite"/>
    </source>
</evidence>
<comment type="similarity">
    <text evidence="1">Belongs to the Mo25 family.</text>
</comment>
<dbReference type="InterPro" id="IPR011989">
    <property type="entry name" value="ARM-like"/>
</dbReference>
<organism evidence="3 4">
    <name type="scientific">Arachis duranensis</name>
    <name type="common">Wild peanut</name>
    <dbReference type="NCBI Taxonomy" id="130453"/>
    <lineage>
        <taxon>Eukaryota</taxon>
        <taxon>Viridiplantae</taxon>
        <taxon>Streptophyta</taxon>
        <taxon>Embryophyta</taxon>
        <taxon>Tracheophyta</taxon>
        <taxon>Spermatophyta</taxon>
        <taxon>Magnoliopsida</taxon>
        <taxon>eudicotyledons</taxon>
        <taxon>Gunneridae</taxon>
        <taxon>Pentapetalae</taxon>
        <taxon>rosids</taxon>
        <taxon>fabids</taxon>
        <taxon>Fabales</taxon>
        <taxon>Fabaceae</taxon>
        <taxon>Papilionoideae</taxon>
        <taxon>50 kb inversion clade</taxon>
        <taxon>dalbergioids sensu lato</taxon>
        <taxon>Dalbergieae</taxon>
        <taxon>Pterocarpus clade</taxon>
        <taxon>Arachis</taxon>
    </lineage>
</organism>
<dbReference type="InterPro" id="IPR016024">
    <property type="entry name" value="ARM-type_fold"/>
</dbReference>
<gene>
    <name evidence="4" type="primary">LOC107460550</name>
</gene>
<evidence type="ECO:0000313" key="3">
    <source>
        <dbReference type="Proteomes" id="UP000515211"/>
    </source>
</evidence>
<dbReference type="SUPFAM" id="SSF48371">
    <property type="entry name" value="ARM repeat"/>
    <property type="match status" value="1"/>
</dbReference>
<protein>
    <submittedName>
        <fullName evidence="4">Uncharacterized protein LOC107460550</fullName>
    </submittedName>
</protein>
<name>A0A9C6WLR3_ARADU</name>
<proteinExistence type="inferred from homology"/>
<accession>A0A9C6WLR3</accession>
<feature type="region of interest" description="Disordered" evidence="2">
    <location>
        <begin position="1"/>
        <end position="40"/>
    </location>
</feature>
<feature type="compositionally biased region" description="Basic and acidic residues" evidence="2">
    <location>
        <begin position="22"/>
        <end position="34"/>
    </location>
</feature>
<dbReference type="PANTHER" id="PTHR10182:SF34">
    <property type="entry name" value="MO25-LIKE PROTEIN"/>
    <property type="match status" value="1"/>
</dbReference>
<dbReference type="AlphaFoldDB" id="A0A9C6WLR3"/>
<dbReference type="KEGG" id="adu:107460550"/>
<reference evidence="4" key="2">
    <citation type="submission" date="2025-08" db="UniProtKB">
        <authorList>
            <consortium name="RefSeq"/>
        </authorList>
    </citation>
    <scope>IDENTIFICATION</scope>
    <source>
        <tissue evidence="4">Whole plant</tissue>
    </source>
</reference>
<dbReference type="Gene3D" id="1.25.10.10">
    <property type="entry name" value="Leucine-rich Repeat Variant"/>
    <property type="match status" value="1"/>
</dbReference>
<dbReference type="Pfam" id="PF08569">
    <property type="entry name" value="Mo25"/>
    <property type="match status" value="1"/>
</dbReference>
<sequence length="365" mass="41927">MGLHLFHTPTHRNMKERKKRKREEGRGKREERVAPGEGKGGCPQRHCVVVTLESIVCRCPIAVLPSIKLVHFNFSRFPSSLPSLSVEDVTSSAVTAAAARIARAPSVALIAFAPFVAIVVRPLSAMLLSYELLLRRSRRCFFSPRRRFDGYTAEKSEKMDEDIKIIEDLRQSNDYLRARQDATHVIANLQRQRINSQIIASQYLEKNLDLVDMLINGYEQDGDIALTYGAVARECIRHQCVARHVLGSDHMKKFFDYIQLPNFEIASDALSTFKELLTRHKSTVSEFLSKNYDWFFEEYNTRLLESNSYFTRRLAIKLLADMLLDRSNSATMVRYVAEYYSPRAKERWCLSLYNNVGHHALGVFP</sequence>
<keyword evidence="3" id="KW-1185">Reference proteome</keyword>